<gene>
    <name evidence="1" type="ORF">QM012_009334</name>
</gene>
<dbReference type="PANTHER" id="PTHR31687:SF3">
    <property type="entry name" value="PROTEIN URG3"/>
    <property type="match status" value="1"/>
</dbReference>
<evidence type="ECO:0008006" key="3">
    <source>
        <dbReference type="Google" id="ProtNLM"/>
    </source>
</evidence>
<proteinExistence type="predicted"/>
<dbReference type="InterPro" id="IPR012469">
    <property type="entry name" value="DUF1688"/>
</dbReference>
<reference evidence="1 2" key="1">
    <citation type="submission" date="2023-11" db="EMBL/GenBank/DDBJ databases">
        <title>Draft genome sequence and annotation of the polyextremotolerant black yeast-like fungus Aureobasidium pullulans NRRL 62042.</title>
        <authorList>
            <person name="Dielentheis-Frenken M.R.E."/>
            <person name="Wibberg D."/>
            <person name="Blank L.M."/>
            <person name="Tiso T."/>
        </authorList>
    </citation>
    <scope>NUCLEOTIDE SEQUENCE [LARGE SCALE GENOMIC DNA]</scope>
    <source>
        <strain evidence="1 2">NRRL 62042</strain>
    </source>
</reference>
<name>A0ABR0TGJ4_AURPU</name>
<sequence length="421" mass="46543">MSRPSDREYLLTLESVREQARHVYDAAVNGNLNNFIYDATMLDVTADYVVSLILRDWKPEMFSKIPPHGRWQHFNAGGVPRLDPMIGQWKDDGIDEIEIARRVIDIIVVSVLLDAGAGDHWTFTEENGVKIGRSEGLAVASLNAFKLGVFGSSCVDELSSEKLAAAMQSTDSNPLLGMESRTELLRRLGKSLLSKKKFYVNDSCRPGHLIDYILESGSVGDALDFKVLWSLLQELLIPTWPEGRTTVTGAAIGDAWPLKVLANQKQALPIQPFHKLTQWLAYSLTSAIQRLLAKDWINMDILTGLPEYRNGGLFVDMQVLALKPEVLEAGLKQSGKTLPQYDADGDVIVEWRAMTVVLLDIVAKMVNEKIAQKCGPNVSPLSLAQILEAGTWKAGRELAKEHRADLNACSPILMSSDGTLF</sequence>
<evidence type="ECO:0000313" key="1">
    <source>
        <dbReference type="EMBL" id="KAK6003563.1"/>
    </source>
</evidence>
<evidence type="ECO:0000313" key="2">
    <source>
        <dbReference type="Proteomes" id="UP001341245"/>
    </source>
</evidence>
<dbReference type="EMBL" id="JASGXD010000009">
    <property type="protein sequence ID" value="KAK6003563.1"/>
    <property type="molecule type" value="Genomic_DNA"/>
</dbReference>
<keyword evidence="2" id="KW-1185">Reference proteome</keyword>
<protein>
    <recommendedName>
        <fullName evidence="3">DUF1688-domain-containing protein</fullName>
    </recommendedName>
</protein>
<dbReference type="Pfam" id="PF07958">
    <property type="entry name" value="DUF1688"/>
    <property type="match status" value="1"/>
</dbReference>
<comment type="caution">
    <text evidence="1">The sequence shown here is derived from an EMBL/GenBank/DDBJ whole genome shotgun (WGS) entry which is preliminary data.</text>
</comment>
<organism evidence="1 2">
    <name type="scientific">Aureobasidium pullulans</name>
    <name type="common">Black yeast</name>
    <name type="synonym">Pullularia pullulans</name>
    <dbReference type="NCBI Taxonomy" id="5580"/>
    <lineage>
        <taxon>Eukaryota</taxon>
        <taxon>Fungi</taxon>
        <taxon>Dikarya</taxon>
        <taxon>Ascomycota</taxon>
        <taxon>Pezizomycotina</taxon>
        <taxon>Dothideomycetes</taxon>
        <taxon>Dothideomycetidae</taxon>
        <taxon>Dothideales</taxon>
        <taxon>Saccotheciaceae</taxon>
        <taxon>Aureobasidium</taxon>
    </lineage>
</organism>
<accession>A0ABR0TGJ4</accession>
<dbReference type="Proteomes" id="UP001341245">
    <property type="component" value="Unassembled WGS sequence"/>
</dbReference>
<dbReference type="PANTHER" id="PTHR31687">
    <property type="match status" value="1"/>
</dbReference>